<evidence type="ECO:0000259" key="4">
    <source>
        <dbReference type="PROSITE" id="PS51379"/>
    </source>
</evidence>
<keyword evidence="6" id="KW-1185">Reference proteome</keyword>
<dbReference type="GO" id="GO:0046872">
    <property type="term" value="F:metal ion binding"/>
    <property type="evidence" value="ECO:0007669"/>
    <property type="project" value="UniProtKB-KW"/>
</dbReference>
<dbReference type="InterPro" id="IPR017896">
    <property type="entry name" value="4Fe4S_Fe-S-bd"/>
</dbReference>
<evidence type="ECO:0000256" key="1">
    <source>
        <dbReference type="ARBA" id="ARBA00022723"/>
    </source>
</evidence>
<keyword evidence="3" id="KW-0411">Iron-sulfur</keyword>
<reference evidence="6" key="1">
    <citation type="submission" date="2016-10" db="EMBL/GenBank/DDBJ databases">
        <authorList>
            <person name="Varghese N."/>
            <person name="Submissions S."/>
        </authorList>
    </citation>
    <scope>NUCLEOTIDE SEQUENCE [LARGE SCALE GENOMIC DNA]</scope>
    <source>
        <strain evidence="6">DSM 217</strain>
    </source>
</reference>
<evidence type="ECO:0000313" key="5">
    <source>
        <dbReference type="EMBL" id="SDW31811.1"/>
    </source>
</evidence>
<feature type="domain" description="4Fe-4S ferredoxin-type" evidence="4">
    <location>
        <begin position="37"/>
        <end position="65"/>
    </location>
</feature>
<keyword evidence="1" id="KW-0479">Metal-binding</keyword>
<name>A0A1H2SJK0_THIRO</name>
<evidence type="ECO:0000313" key="6">
    <source>
        <dbReference type="Proteomes" id="UP000198816"/>
    </source>
</evidence>
<dbReference type="PROSITE" id="PS00198">
    <property type="entry name" value="4FE4S_FER_1"/>
    <property type="match status" value="1"/>
</dbReference>
<dbReference type="Proteomes" id="UP000198816">
    <property type="component" value="Unassembled WGS sequence"/>
</dbReference>
<dbReference type="SUPFAM" id="SSF54862">
    <property type="entry name" value="4Fe-4S ferredoxins"/>
    <property type="match status" value="1"/>
</dbReference>
<dbReference type="Gene3D" id="3.30.70.20">
    <property type="match status" value="1"/>
</dbReference>
<organism evidence="5 6">
    <name type="scientific">Thiocapsa roseopersicina</name>
    <dbReference type="NCBI Taxonomy" id="1058"/>
    <lineage>
        <taxon>Bacteria</taxon>
        <taxon>Pseudomonadati</taxon>
        <taxon>Pseudomonadota</taxon>
        <taxon>Gammaproteobacteria</taxon>
        <taxon>Chromatiales</taxon>
        <taxon>Chromatiaceae</taxon>
        <taxon>Thiocapsa</taxon>
    </lineage>
</organism>
<dbReference type="STRING" id="1058.SAMN05421783_10313"/>
<proteinExistence type="predicted"/>
<dbReference type="Pfam" id="PF13370">
    <property type="entry name" value="Fer4_13"/>
    <property type="match status" value="1"/>
</dbReference>
<sequence length="121" mass="12747">MSASLRHGGVRRNLCARRARPGPPNESEYGLLALMISKIEVIDVACIGCGTCWVACPQAFKEHDIGDDLKALPTGGLGDQHIMRAAAEGCPTLAISLIDEAGVVLFPSEEARAALSASSDW</sequence>
<evidence type="ECO:0000256" key="2">
    <source>
        <dbReference type="ARBA" id="ARBA00023004"/>
    </source>
</evidence>
<protein>
    <submittedName>
        <fullName evidence="5">Ferredoxin</fullName>
    </submittedName>
</protein>
<accession>A0A1H2SJK0</accession>
<dbReference type="AlphaFoldDB" id="A0A1H2SJK0"/>
<gene>
    <name evidence="5" type="ORF">SAMN05421783_10313</name>
</gene>
<keyword evidence="2" id="KW-0408">Iron</keyword>
<dbReference type="PROSITE" id="PS51379">
    <property type="entry name" value="4FE4S_FER_2"/>
    <property type="match status" value="1"/>
</dbReference>
<dbReference type="EMBL" id="FNNZ01000003">
    <property type="protein sequence ID" value="SDW31811.1"/>
    <property type="molecule type" value="Genomic_DNA"/>
</dbReference>
<dbReference type="InterPro" id="IPR017900">
    <property type="entry name" value="4Fe4S_Fe_S_CS"/>
</dbReference>
<dbReference type="GO" id="GO:0051536">
    <property type="term" value="F:iron-sulfur cluster binding"/>
    <property type="evidence" value="ECO:0007669"/>
    <property type="project" value="UniProtKB-KW"/>
</dbReference>
<evidence type="ECO:0000256" key="3">
    <source>
        <dbReference type="ARBA" id="ARBA00023014"/>
    </source>
</evidence>